<dbReference type="EMBL" id="LLZH01000313">
    <property type="protein sequence ID" value="KUL25501.1"/>
    <property type="molecule type" value="Genomic_DNA"/>
</dbReference>
<dbReference type="CDD" id="cd06170">
    <property type="entry name" value="LuxR_C_like"/>
    <property type="match status" value="1"/>
</dbReference>
<name>A0A101JET2_9ACTN</name>
<dbReference type="PANTHER" id="PTHR44688">
    <property type="entry name" value="DNA-BINDING TRANSCRIPTIONAL ACTIVATOR DEVR_DOSR"/>
    <property type="match status" value="1"/>
</dbReference>
<accession>A0A101JET2</accession>
<evidence type="ECO:0000256" key="2">
    <source>
        <dbReference type="ARBA" id="ARBA00023125"/>
    </source>
</evidence>
<dbReference type="GO" id="GO:0006355">
    <property type="term" value="P:regulation of DNA-templated transcription"/>
    <property type="evidence" value="ECO:0007669"/>
    <property type="project" value="InterPro"/>
</dbReference>
<sequence length="862" mass="88373">MAAGHPVRSGHRRAPAAPTGHGRRDPPGRPVNAPVTTGPSTGSPAADLLAQVTADPLAPLQVVIGAPGGYGKTALLHELAGVWQRAGVTVATPWQPDGAAEQVLLADDAHRYDPAKLHELLVYAGRPGARIVVAYRPWPRPAGLPELVGLLRRARPPVRLPALTAEQVRDRLAGTVADPSPELVAAVTEQTGGVPRYVARVAAALTPADAVAGRLPVAALAGFAPELDELDPGLRTLLLAAEAGAGHSFDLVSALLERDAATVADLVDAGRATGLLSADGALVPLARRAIAALGPIGHRIDVRQRLGALQLARGGPVLPLVRPLLRDGGGGLVPGAAGGGLGEVYEAAAEEVLGDDPRLAAELFAAAAGAGRGTATRRALATALAGDLDEASRLADQALATGAPRQRAEAAYVAAVVLTQRGQTAQAAALYQWSPSPTTAGFAAIALIGTGHAGDALAPGGEPRFPGGAPGSAPPTLVSSAATLMARGIAESVGGTPAAALSALVQASATIEPAGPTVLLPDTPAALGATVALHCAELDTADALLTRAVHTGTGGALLADRHRLLRAWVLMLRGRVGEAYTLVPDGRPGRDRLFACALRAGLSRRASDLVGLRSGWPDACHALIGQPVDLFTLLPLGELAVAAAHLGEQHRVAGHLAEADRLLDALGNPPLWSAPLHWNRLHAAVLTDDHEAAGRTARTLAGLRGFSPYTAAVAVAADQWLDVLAGRAEPGAVVTAAHGLSALGLIGDGARLAGQAAIRTADRKAMTLLLDCARALQERAAGPGEAVPVLSNRLPHLLSDREREVAALVLAGLTYKQVAERLYLSAKTVEHHMARIRQRLGVTGRQELLTRLRTLIGPEDER</sequence>
<evidence type="ECO:0000256" key="3">
    <source>
        <dbReference type="ARBA" id="ARBA00023163"/>
    </source>
</evidence>
<keyword evidence="1" id="KW-0805">Transcription regulation</keyword>
<dbReference type="AlphaFoldDB" id="A0A101JET2"/>
<dbReference type="PROSITE" id="PS50043">
    <property type="entry name" value="HTH_LUXR_2"/>
    <property type="match status" value="1"/>
</dbReference>
<dbReference type="SUPFAM" id="SSF46894">
    <property type="entry name" value="C-terminal effector domain of the bipartite response regulators"/>
    <property type="match status" value="1"/>
</dbReference>
<protein>
    <recommendedName>
        <fullName evidence="5">HTH luxR-type domain-containing protein</fullName>
    </recommendedName>
</protein>
<feature type="region of interest" description="Disordered" evidence="4">
    <location>
        <begin position="1"/>
        <end position="45"/>
    </location>
</feature>
<comment type="caution">
    <text evidence="6">The sequence shown here is derived from an EMBL/GenBank/DDBJ whole genome shotgun (WGS) entry which is preliminary data.</text>
</comment>
<proteinExistence type="predicted"/>
<dbReference type="PROSITE" id="PS00622">
    <property type="entry name" value="HTH_LUXR_1"/>
    <property type="match status" value="1"/>
</dbReference>
<evidence type="ECO:0000313" key="7">
    <source>
        <dbReference type="Proteomes" id="UP000053244"/>
    </source>
</evidence>
<keyword evidence="3" id="KW-0804">Transcription</keyword>
<gene>
    <name evidence="6" type="ORF">ADL15_40565</name>
</gene>
<feature type="domain" description="HTH luxR-type" evidence="5">
    <location>
        <begin position="791"/>
        <end position="856"/>
    </location>
</feature>
<dbReference type="InterPro" id="IPR027417">
    <property type="entry name" value="P-loop_NTPase"/>
</dbReference>
<evidence type="ECO:0000313" key="6">
    <source>
        <dbReference type="EMBL" id="KUL25501.1"/>
    </source>
</evidence>
<dbReference type="GO" id="GO:0003677">
    <property type="term" value="F:DNA binding"/>
    <property type="evidence" value="ECO:0007669"/>
    <property type="project" value="UniProtKB-KW"/>
</dbReference>
<evidence type="ECO:0000256" key="1">
    <source>
        <dbReference type="ARBA" id="ARBA00023015"/>
    </source>
</evidence>
<dbReference type="SMART" id="SM00421">
    <property type="entry name" value="HTH_LUXR"/>
    <property type="match status" value="1"/>
</dbReference>
<reference evidence="6 7" key="1">
    <citation type="submission" date="2015-10" db="EMBL/GenBank/DDBJ databases">
        <authorList>
            <person name="Gilbert D.G."/>
        </authorList>
    </citation>
    <scope>NUCLEOTIDE SEQUENCE [LARGE SCALE GENOMIC DNA]</scope>
    <source>
        <strain evidence="6 7">NRRL B-16712</strain>
    </source>
</reference>
<dbReference type="PRINTS" id="PR00038">
    <property type="entry name" value="HTHLUXR"/>
</dbReference>
<dbReference type="InterPro" id="IPR036388">
    <property type="entry name" value="WH-like_DNA-bd_sf"/>
</dbReference>
<dbReference type="Proteomes" id="UP000053244">
    <property type="component" value="Unassembled WGS sequence"/>
</dbReference>
<keyword evidence="7" id="KW-1185">Reference proteome</keyword>
<evidence type="ECO:0000259" key="5">
    <source>
        <dbReference type="PROSITE" id="PS50043"/>
    </source>
</evidence>
<keyword evidence="2" id="KW-0238">DNA-binding</keyword>
<dbReference type="InterPro" id="IPR000792">
    <property type="entry name" value="Tscrpt_reg_LuxR_C"/>
</dbReference>
<dbReference type="Gene3D" id="1.10.10.10">
    <property type="entry name" value="Winged helix-like DNA-binding domain superfamily/Winged helix DNA-binding domain"/>
    <property type="match status" value="1"/>
</dbReference>
<dbReference type="Pfam" id="PF00196">
    <property type="entry name" value="GerE"/>
    <property type="match status" value="1"/>
</dbReference>
<dbReference type="PANTHER" id="PTHR44688:SF16">
    <property type="entry name" value="DNA-BINDING TRANSCRIPTIONAL ACTIVATOR DEVR_DOSR"/>
    <property type="match status" value="1"/>
</dbReference>
<evidence type="ECO:0000256" key="4">
    <source>
        <dbReference type="SAM" id="MobiDB-lite"/>
    </source>
</evidence>
<organism evidence="6 7">
    <name type="scientific">Actinoplanes awajinensis subsp. mycoplanecinus</name>
    <dbReference type="NCBI Taxonomy" id="135947"/>
    <lineage>
        <taxon>Bacteria</taxon>
        <taxon>Bacillati</taxon>
        <taxon>Actinomycetota</taxon>
        <taxon>Actinomycetes</taxon>
        <taxon>Micromonosporales</taxon>
        <taxon>Micromonosporaceae</taxon>
        <taxon>Actinoplanes</taxon>
    </lineage>
</organism>
<dbReference type="InterPro" id="IPR016032">
    <property type="entry name" value="Sig_transdc_resp-reg_C-effctor"/>
</dbReference>
<feature type="compositionally biased region" description="Polar residues" evidence="4">
    <location>
        <begin position="34"/>
        <end position="43"/>
    </location>
</feature>
<dbReference type="SUPFAM" id="SSF52540">
    <property type="entry name" value="P-loop containing nucleoside triphosphate hydrolases"/>
    <property type="match status" value="1"/>
</dbReference>